<evidence type="ECO:0000313" key="3">
    <source>
        <dbReference type="EMBL" id="KRX93243.1"/>
    </source>
</evidence>
<dbReference type="Pfam" id="PF00008">
    <property type="entry name" value="EGF"/>
    <property type="match status" value="1"/>
</dbReference>
<dbReference type="EMBL" id="JYDU01000093">
    <property type="protein sequence ID" value="KRX93243.1"/>
    <property type="molecule type" value="Genomic_DNA"/>
</dbReference>
<evidence type="ECO:0000313" key="4">
    <source>
        <dbReference type="Proteomes" id="UP000054815"/>
    </source>
</evidence>
<keyword evidence="1" id="KW-0245">EGF-like domain</keyword>
<comment type="caution">
    <text evidence="1">Lacks conserved residue(s) required for the propagation of feature annotation.</text>
</comment>
<evidence type="ECO:0000259" key="2">
    <source>
        <dbReference type="PROSITE" id="PS50026"/>
    </source>
</evidence>
<dbReference type="AlphaFoldDB" id="A0A0V0XZI9"/>
<protein>
    <submittedName>
        <fullName evidence="3">Neurogenic locus notch-like protein 1</fullName>
    </submittedName>
</protein>
<dbReference type="Gene3D" id="2.10.25.10">
    <property type="entry name" value="Laminin"/>
    <property type="match status" value="1"/>
</dbReference>
<feature type="disulfide bond" evidence="1">
    <location>
        <begin position="156"/>
        <end position="165"/>
    </location>
</feature>
<dbReference type="Proteomes" id="UP000054815">
    <property type="component" value="Unassembled WGS sequence"/>
</dbReference>
<name>A0A0V0XZI9_TRIPS</name>
<gene>
    <name evidence="3" type="primary">Notch1</name>
    <name evidence="3" type="ORF">T4E_11343</name>
</gene>
<dbReference type="PROSITE" id="PS01186">
    <property type="entry name" value="EGF_2"/>
    <property type="match status" value="1"/>
</dbReference>
<comment type="caution">
    <text evidence="3">The sequence shown here is derived from an EMBL/GenBank/DDBJ whole genome shotgun (WGS) entry which is preliminary data.</text>
</comment>
<sequence length="296" mass="33291">MFKDFNLKIEIDYNRSNTVSPWQRRSAYCFLARLCFFSKNYSSTMIVLFHSQKFHLIENMKLISVQTVAVASSTNMGTSNVNVQRDMLENIARPWTFACQILVKMAEAAIIGLKKTKLLFSFASALPNPLPNVCDSLPCKNGICELETLDSFHCRCESGYEGKFCENFTPCKYNFCNNGGQCIVLPDATYRCSGANYIFCSGDGTTKATSCCNMTSTVLQNSTTDKKTNNDAQKIFLKSKEDSCCTTDSQTADQVKRNATSRDTYKWSDLHLCIIHGVLVDLDLNYYRRPAERSGS</sequence>
<dbReference type="PROSITE" id="PS50026">
    <property type="entry name" value="EGF_3"/>
    <property type="match status" value="1"/>
</dbReference>
<accession>A0A0V0XZI9</accession>
<feature type="domain" description="EGF-like" evidence="2">
    <location>
        <begin position="130"/>
        <end position="166"/>
    </location>
</feature>
<keyword evidence="1" id="KW-1015">Disulfide bond</keyword>
<dbReference type="InterPro" id="IPR000742">
    <property type="entry name" value="EGF"/>
</dbReference>
<evidence type="ECO:0000256" key="1">
    <source>
        <dbReference type="PROSITE-ProRule" id="PRU00076"/>
    </source>
</evidence>
<dbReference type="PROSITE" id="PS00022">
    <property type="entry name" value="EGF_1"/>
    <property type="match status" value="1"/>
</dbReference>
<organism evidence="3 4">
    <name type="scientific">Trichinella pseudospiralis</name>
    <name type="common">Parasitic roundworm</name>
    <dbReference type="NCBI Taxonomy" id="6337"/>
    <lineage>
        <taxon>Eukaryota</taxon>
        <taxon>Metazoa</taxon>
        <taxon>Ecdysozoa</taxon>
        <taxon>Nematoda</taxon>
        <taxon>Enoplea</taxon>
        <taxon>Dorylaimia</taxon>
        <taxon>Trichinellida</taxon>
        <taxon>Trichinellidae</taxon>
        <taxon>Trichinella</taxon>
    </lineage>
</organism>
<feature type="disulfide bond" evidence="1">
    <location>
        <begin position="134"/>
        <end position="144"/>
    </location>
</feature>
<dbReference type="SUPFAM" id="SSF57196">
    <property type="entry name" value="EGF/Laminin"/>
    <property type="match status" value="1"/>
</dbReference>
<dbReference type="SMART" id="SM00181">
    <property type="entry name" value="EGF"/>
    <property type="match status" value="1"/>
</dbReference>
<proteinExistence type="predicted"/>
<reference evidence="3 4" key="1">
    <citation type="submission" date="2015-01" db="EMBL/GenBank/DDBJ databases">
        <title>Evolution of Trichinella species and genotypes.</title>
        <authorList>
            <person name="Korhonen P.K."/>
            <person name="Edoardo P."/>
            <person name="Giuseppe L.R."/>
            <person name="Gasser R.B."/>
        </authorList>
    </citation>
    <scope>NUCLEOTIDE SEQUENCE [LARGE SCALE GENOMIC DNA]</scope>
    <source>
        <strain evidence="3">ISS141</strain>
    </source>
</reference>
<dbReference type="STRING" id="6337.A0A0V0XZI9"/>